<dbReference type="InterPro" id="IPR042089">
    <property type="entry name" value="Peptidase_M13_dom_2"/>
</dbReference>
<dbReference type="EMBL" id="CATQJA010002575">
    <property type="protein sequence ID" value="CAJ0571633.1"/>
    <property type="molecule type" value="Genomic_DNA"/>
</dbReference>
<name>A0AA36FXG3_9BILA</name>
<dbReference type="Pfam" id="PF01431">
    <property type="entry name" value="Peptidase_M13"/>
    <property type="match status" value="1"/>
</dbReference>
<comment type="caution">
    <text evidence="10">The sequence shown here is derived from an EMBL/GenBank/DDBJ whole genome shotgun (WGS) entry which is preliminary data.</text>
</comment>
<proteinExistence type="inferred from homology"/>
<evidence type="ECO:0000259" key="9">
    <source>
        <dbReference type="Pfam" id="PF05649"/>
    </source>
</evidence>
<comment type="cofactor">
    <cofactor evidence="1">
        <name>Zn(2+)</name>
        <dbReference type="ChEBI" id="CHEBI:29105"/>
    </cofactor>
</comment>
<evidence type="ECO:0000256" key="3">
    <source>
        <dbReference type="ARBA" id="ARBA00022670"/>
    </source>
</evidence>
<keyword evidence="6" id="KW-0862">Zinc</keyword>
<dbReference type="InterPro" id="IPR024079">
    <property type="entry name" value="MetalloPept_cat_dom_sf"/>
</dbReference>
<evidence type="ECO:0000256" key="5">
    <source>
        <dbReference type="ARBA" id="ARBA00022801"/>
    </source>
</evidence>
<sequence length="660" mass="75557">MTQGCVEAAAFIFDALDPKADPCHDFYQYACGKWIRKGHELVQGEMIFASLSRLDDLLRHDTRDSPAVRTAQKLHRLCRMYTEDELFSSIPAFAKKFGEVPLLGQKLQPGMEPLTLTELGLISSLYHNIKDSQLDAHLFPYAGPLTFAIDTMAIPEISIPATYRWFLLDTNGVNRTFPLANRQKYLANLFKTTLDHIQKYFPAMTGQEKRTTGYVADMTAFYDKLWEFYAGYNDTDLTKTNITLGELQELVPEIDWLKFLSNYTVGEQRKSLSMKTKVLLRGEKGMYAKYSTLLRDTTTMQNAAFFSWYAYVMNDRQLTRAPSCLVLWHEMFNKLSEHYVAKYLYADVDLGDVETLTESIRAAFVDVLADNKWLAPENKRFLIEKIKNTPAYLGYNKNALDLKVADELAEFITVPDDLSPIEQAMVQTRAKWVRHNYDLGDMVTMGALPLFDVNGQNVDNKYIVLTVGGFAKPSFDPRWPLEFNYGGLGMLIAHEFSHSYDATDDLPPGNVGNDTNEFLERQKCIVDQFGNVTHSNVYLNISVTGDGWNQKEEAAADHQGTLVAFRAYRKQRNRLFGSNPPKLPGLQKYTNDQLFFLAHAQNWCGQLDELKTPERHPPYSVRINEDMKNLEPFATAFKCPLNSSMNPEKKCRVWRRIKKR</sequence>
<dbReference type="CDD" id="cd08662">
    <property type="entry name" value="M13"/>
    <property type="match status" value="1"/>
</dbReference>
<evidence type="ECO:0000313" key="10">
    <source>
        <dbReference type="EMBL" id="CAJ0571633.1"/>
    </source>
</evidence>
<dbReference type="Gene3D" id="1.10.1380.10">
    <property type="entry name" value="Neutral endopeptidase , domain2"/>
    <property type="match status" value="1"/>
</dbReference>
<keyword evidence="7" id="KW-0482">Metalloprotease</keyword>
<evidence type="ECO:0000256" key="7">
    <source>
        <dbReference type="ARBA" id="ARBA00023049"/>
    </source>
</evidence>
<comment type="similarity">
    <text evidence="2">Belongs to the peptidase M13 family.</text>
</comment>
<dbReference type="GO" id="GO:0004222">
    <property type="term" value="F:metalloendopeptidase activity"/>
    <property type="evidence" value="ECO:0007669"/>
    <property type="project" value="InterPro"/>
</dbReference>
<dbReference type="InterPro" id="IPR008753">
    <property type="entry name" value="Peptidase_M13_N"/>
</dbReference>
<keyword evidence="11" id="KW-1185">Reference proteome</keyword>
<accession>A0AA36FXG3</accession>
<dbReference type="GO" id="GO:0046872">
    <property type="term" value="F:metal ion binding"/>
    <property type="evidence" value="ECO:0007669"/>
    <property type="project" value="UniProtKB-KW"/>
</dbReference>
<organism evidence="10 11">
    <name type="scientific">Mesorhabditis spiculigera</name>
    <dbReference type="NCBI Taxonomy" id="96644"/>
    <lineage>
        <taxon>Eukaryota</taxon>
        <taxon>Metazoa</taxon>
        <taxon>Ecdysozoa</taxon>
        <taxon>Nematoda</taxon>
        <taxon>Chromadorea</taxon>
        <taxon>Rhabditida</taxon>
        <taxon>Rhabditina</taxon>
        <taxon>Rhabditomorpha</taxon>
        <taxon>Rhabditoidea</taxon>
        <taxon>Rhabditidae</taxon>
        <taxon>Mesorhabditinae</taxon>
        <taxon>Mesorhabditis</taxon>
    </lineage>
</organism>
<dbReference type="AlphaFoldDB" id="A0AA36FXG3"/>
<dbReference type="Pfam" id="PF05649">
    <property type="entry name" value="Peptidase_M13_N"/>
    <property type="match status" value="1"/>
</dbReference>
<dbReference type="InterPro" id="IPR000718">
    <property type="entry name" value="Peptidase_M13"/>
</dbReference>
<feature type="non-terminal residue" evidence="10">
    <location>
        <position position="660"/>
    </location>
</feature>
<reference evidence="10" key="1">
    <citation type="submission" date="2023-06" db="EMBL/GenBank/DDBJ databases">
        <authorList>
            <person name="Delattre M."/>
        </authorList>
    </citation>
    <scope>NUCLEOTIDE SEQUENCE</scope>
    <source>
        <strain evidence="10">AF72</strain>
    </source>
</reference>
<keyword evidence="5" id="KW-0378">Hydrolase</keyword>
<dbReference type="PANTHER" id="PTHR11733:SF241">
    <property type="entry name" value="GH26575P-RELATED"/>
    <property type="match status" value="1"/>
</dbReference>
<evidence type="ECO:0000256" key="1">
    <source>
        <dbReference type="ARBA" id="ARBA00001947"/>
    </source>
</evidence>
<keyword evidence="4" id="KW-0479">Metal-binding</keyword>
<dbReference type="Gene3D" id="3.40.390.10">
    <property type="entry name" value="Collagenase (Catalytic Domain)"/>
    <property type="match status" value="1"/>
</dbReference>
<dbReference type="SUPFAM" id="SSF55486">
    <property type="entry name" value="Metalloproteases ('zincins'), catalytic domain"/>
    <property type="match status" value="1"/>
</dbReference>
<keyword evidence="3" id="KW-0645">Protease</keyword>
<dbReference type="GO" id="GO:0016485">
    <property type="term" value="P:protein processing"/>
    <property type="evidence" value="ECO:0007669"/>
    <property type="project" value="TreeGrafter"/>
</dbReference>
<feature type="domain" description="Peptidase M13 N-terminal" evidence="9">
    <location>
        <begin position="179"/>
        <end position="395"/>
    </location>
</feature>
<dbReference type="PANTHER" id="PTHR11733">
    <property type="entry name" value="ZINC METALLOPROTEASE FAMILY M13 NEPRILYSIN-RELATED"/>
    <property type="match status" value="1"/>
</dbReference>
<evidence type="ECO:0000259" key="8">
    <source>
        <dbReference type="Pfam" id="PF01431"/>
    </source>
</evidence>
<dbReference type="Proteomes" id="UP001177023">
    <property type="component" value="Unassembled WGS sequence"/>
</dbReference>
<evidence type="ECO:0000256" key="4">
    <source>
        <dbReference type="ARBA" id="ARBA00022723"/>
    </source>
</evidence>
<protein>
    <submittedName>
        <fullName evidence="10">Uncharacterized protein</fullName>
    </submittedName>
</protein>
<evidence type="ECO:0000256" key="2">
    <source>
        <dbReference type="ARBA" id="ARBA00007357"/>
    </source>
</evidence>
<dbReference type="GO" id="GO:0005886">
    <property type="term" value="C:plasma membrane"/>
    <property type="evidence" value="ECO:0007669"/>
    <property type="project" value="TreeGrafter"/>
</dbReference>
<dbReference type="PROSITE" id="PS51885">
    <property type="entry name" value="NEPRILYSIN"/>
    <property type="match status" value="1"/>
</dbReference>
<gene>
    <name evidence="10" type="ORF">MSPICULIGERA_LOCUS10035</name>
</gene>
<dbReference type="InterPro" id="IPR018497">
    <property type="entry name" value="Peptidase_M13_C"/>
</dbReference>
<feature type="domain" description="Peptidase M13 C-terminal" evidence="8">
    <location>
        <begin position="458"/>
        <end position="653"/>
    </location>
</feature>
<evidence type="ECO:0000313" key="11">
    <source>
        <dbReference type="Proteomes" id="UP001177023"/>
    </source>
</evidence>
<evidence type="ECO:0000256" key="6">
    <source>
        <dbReference type="ARBA" id="ARBA00022833"/>
    </source>
</evidence>